<dbReference type="InParanoid" id="B7G227"/>
<dbReference type="AlphaFoldDB" id="B7G227"/>
<feature type="coiled-coil region" evidence="1">
    <location>
        <begin position="42"/>
        <end position="115"/>
    </location>
</feature>
<gene>
    <name evidence="2" type="ORF">PHATRDRAFT_37078</name>
</gene>
<dbReference type="Proteomes" id="UP000000759">
    <property type="component" value="Chromosome 12"/>
</dbReference>
<name>B7G227_PHATC</name>
<evidence type="ECO:0000256" key="1">
    <source>
        <dbReference type="SAM" id="Coils"/>
    </source>
</evidence>
<dbReference type="HOGENOM" id="CLU_1263703_0_0_1"/>
<evidence type="ECO:0000313" key="2">
    <source>
        <dbReference type="EMBL" id="EEC47061.1"/>
    </source>
</evidence>
<dbReference type="RefSeq" id="XP_002181138.1">
    <property type="nucleotide sequence ID" value="XM_002181102.1"/>
</dbReference>
<sequence length="186" mass="21162">MSNGIEVDDYLNSLSTEALQKICLDRGFGLENEGKDFDRDDYLEAARRCVNLENEMNAILAENPELAAELEAEIERMKRAKDQLEIEREQILAEKTLLEQQLKEAGVDMEAAKTEATTFGQKTAGLSTSSVDPQSFEEVFKESIILLYDRVKQDLIFIRKLLRLILEPLQDGIKLVWSYGSSVLER</sequence>
<dbReference type="PaxDb" id="2850-Phatr37078"/>
<proteinExistence type="predicted"/>
<dbReference type="EMBL" id="CM000614">
    <property type="protein sequence ID" value="EEC47061.1"/>
    <property type="molecule type" value="Genomic_DNA"/>
</dbReference>
<protein>
    <submittedName>
        <fullName evidence="2">Uncharacterized protein</fullName>
    </submittedName>
</protein>
<organism evidence="2 3">
    <name type="scientific">Phaeodactylum tricornutum (strain CCAP 1055/1)</name>
    <dbReference type="NCBI Taxonomy" id="556484"/>
    <lineage>
        <taxon>Eukaryota</taxon>
        <taxon>Sar</taxon>
        <taxon>Stramenopiles</taxon>
        <taxon>Ochrophyta</taxon>
        <taxon>Bacillariophyta</taxon>
        <taxon>Bacillariophyceae</taxon>
        <taxon>Bacillariophycidae</taxon>
        <taxon>Naviculales</taxon>
        <taxon>Phaeodactylaceae</taxon>
        <taxon>Phaeodactylum</taxon>
    </lineage>
</organism>
<dbReference type="KEGG" id="pti:PHATRDRAFT_37078"/>
<evidence type="ECO:0000313" key="3">
    <source>
        <dbReference type="Proteomes" id="UP000000759"/>
    </source>
</evidence>
<keyword evidence="1" id="KW-0175">Coiled coil</keyword>
<dbReference type="eggNOG" id="ENOG502RWHQ">
    <property type="taxonomic scope" value="Eukaryota"/>
</dbReference>
<dbReference type="OrthoDB" id="10624304at2759"/>
<reference evidence="3" key="2">
    <citation type="submission" date="2008-08" db="EMBL/GenBank/DDBJ databases">
        <authorList>
            <consortium name="Diatom Consortium"/>
            <person name="Grigoriev I."/>
            <person name="Grimwood J."/>
            <person name="Kuo A."/>
            <person name="Otillar R.P."/>
            <person name="Salamov A."/>
            <person name="Detter J.C."/>
            <person name="Lindquist E."/>
            <person name="Shapiro H."/>
            <person name="Lucas S."/>
            <person name="Glavina del Rio T."/>
            <person name="Pitluck S."/>
            <person name="Rokhsar D."/>
            <person name="Bowler C."/>
        </authorList>
    </citation>
    <scope>GENOME REANNOTATION</scope>
    <source>
        <strain evidence="3">CCAP 1055/1</strain>
    </source>
</reference>
<keyword evidence="3" id="KW-1185">Reference proteome</keyword>
<accession>B7G227</accession>
<dbReference type="GeneID" id="7202093"/>
<reference evidence="2 3" key="1">
    <citation type="journal article" date="2008" name="Nature">
        <title>The Phaeodactylum genome reveals the evolutionary history of diatom genomes.</title>
        <authorList>
            <person name="Bowler C."/>
            <person name="Allen A.E."/>
            <person name="Badger J.H."/>
            <person name="Grimwood J."/>
            <person name="Jabbari K."/>
            <person name="Kuo A."/>
            <person name="Maheswari U."/>
            <person name="Martens C."/>
            <person name="Maumus F."/>
            <person name="Otillar R.P."/>
            <person name="Rayko E."/>
            <person name="Salamov A."/>
            <person name="Vandepoele K."/>
            <person name="Beszteri B."/>
            <person name="Gruber A."/>
            <person name="Heijde M."/>
            <person name="Katinka M."/>
            <person name="Mock T."/>
            <person name="Valentin K."/>
            <person name="Verret F."/>
            <person name="Berges J.A."/>
            <person name="Brownlee C."/>
            <person name="Cadoret J.P."/>
            <person name="Chiovitti A."/>
            <person name="Choi C.J."/>
            <person name="Coesel S."/>
            <person name="De Martino A."/>
            <person name="Detter J.C."/>
            <person name="Durkin C."/>
            <person name="Falciatore A."/>
            <person name="Fournet J."/>
            <person name="Haruta M."/>
            <person name="Huysman M.J."/>
            <person name="Jenkins B.D."/>
            <person name="Jiroutova K."/>
            <person name="Jorgensen R.E."/>
            <person name="Joubert Y."/>
            <person name="Kaplan A."/>
            <person name="Kroger N."/>
            <person name="Kroth P.G."/>
            <person name="La Roche J."/>
            <person name="Lindquist E."/>
            <person name="Lommer M."/>
            <person name="Martin-Jezequel V."/>
            <person name="Lopez P.J."/>
            <person name="Lucas S."/>
            <person name="Mangogna M."/>
            <person name="McGinnis K."/>
            <person name="Medlin L.K."/>
            <person name="Montsant A."/>
            <person name="Oudot-Le Secq M.P."/>
            <person name="Napoli C."/>
            <person name="Obornik M."/>
            <person name="Parker M.S."/>
            <person name="Petit J.L."/>
            <person name="Porcel B.M."/>
            <person name="Poulsen N."/>
            <person name="Robison M."/>
            <person name="Rychlewski L."/>
            <person name="Rynearson T.A."/>
            <person name="Schmutz J."/>
            <person name="Shapiro H."/>
            <person name="Siaut M."/>
            <person name="Stanley M."/>
            <person name="Sussman M.R."/>
            <person name="Taylor A.R."/>
            <person name="Vardi A."/>
            <person name="von Dassow P."/>
            <person name="Vyverman W."/>
            <person name="Willis A."/>
            <person name="Wyrwicz L.S."/>
            <person name="Rokhsar D.S."/>
            <person name="Weissenbach J."/>
            <person name="Armbrust E.V."/>
            <person name="Green B.R."/>
            <person name="Van de Peer Y."/>
            <person name="Grigoriev I.V."/>
        </authorList>
    </citation>
    <scope>NUCLEOTIDE SEQUENCE [LARGE SCALE GENOMIC DNA]</scope>
    <source>
        <strain evidence="2 3">CCAP 1055/1</strain>
    </source>
</reference>